<dbReference type="EMBL" id="PDCK01000042">
    <property type="protein sequence ID" value="PRQ39080.1"/>
    <property type="molecule type" value="Genomic_DNA"/>
</dbReference>
<gene>
    <name evidence="3" type="ORF">RchiOBHm_Chr3g0478271</name>
    <name evidence="2" type="ORF">RchiOBHm_Chr4g0421141</name>
</gene>
<dbReference type="Gramene" id="PRQ44348">
    <property type="protein sequence ID" value="PRQ44348"/>
    <property type="gene ID" value="RchiOBHm_Chr3g0478271"/>
</dbReference>
<protein>
    <submittedName>
        <fullName evidence="2">Putative transcription factor FAR family</fullName>
    </submittedName>
</protein>
<dbReference type="PANTHER" id="PTHR46328">
    <property type="entry name" value="FAR-RED IMPAIRED RESPONSIVE (FAR1) FAMILY PROTEIN-RELATED"/>
    <property type="match status" value="1"/>
</dbReference>
<evidence type="ECO:0000313" key="4">
    <source>
        <dbReference type="Proteomes" id="UP000238479"/>
    </source>
</evidence>
<feature type="domain" description="FAR1" evidence="1">
    <location>
        <begin position="11"/>
        <end position="100"/>
    </location>
</feature>
<sequence length="109" mass="13020">MEFDSEQAAYDFYNRYRGKKGFSIRRETHGKNKRTKELTSRLFVCCKEGIRSKDNRDYMIRKPRAETRTGCGAQLCIKLNRRNNKFFVTHFVEEHNHPLVGKEYPRSLI</sequence>
<dbReference type="Proteomes" id="UP000238479">
    <property type="component" value="Chromosome 4"/>
</dbReference>
<dbReference type="AlphaFoldDB" id="A0A2P6QY29"/>
<dbReference type="PANTHER" id="PTHR46328:SF34">
    <property type="entry name" value="PROTEIN FAR1-RELATED SEQUENCE 5-LIKE"/>
    <property type="match status" value="1"/>
</dbReference>
<dbReference type="STRING" id="74649.A0A2P6QY29"/>
<evidence type="ECO:0000259" key="1">
    <source>
        <dbReference type="Pfam" id="PF03101"/>
    </source>
</evidence>
<dbReference type="OMA" id="CCKKETS"/>
<proteinExistence type="predicted"/>
<dbReference type="Pfam" id="PF03101">
    <property type="entry name" value="FAR1"/>
    <property type="match status" value="1"/>
</dbReference>
<evidence type="ECO:0000313" key="2">
    <source>
        <dbReference type="EMBL" id="PRQ39080.1"/>
    </source>
</evidence>
<comment type="caution">
    <text evidence="2">The sequence shown here is derived from an EMBL/GenBank/DDBJ whole genome shotgun (WGS) entry which is preliminary data.</text>
</comment>
<accession>A0A2P6QY29</accession>
<dbReference type="InterPro" id="IPR004330">
    <property type="entry name" value="FAR1_DNA_bnd_dom"/>
</dbReference>
<dbReference type="EMBL" id="PDCK01000041">
    <property type="protein sequence ID" value="PRQ44348.1"/>
    <property type="molecule type" value="Genomic_DNA"/>
</dbReference>
<dbReference type="Proteomes" id="UP000238479">
    <property type="component" value="Chromosome 3"/>
</dbReference>
<organism evidence="2 4">
    <name type="scientific">Rosa chinensis</name>
    <name type="common">China rose</name>
    <dbReference type="NCBI Taxonomy" id="74649"/>
    <lineage>
        <taxon>Eukaryota</taxon>
        <taxon>Viridiplantae</taxon>
        <taxon>Streptophyta</taxon>
        <taxon>Embryophyta</taxon>
        <taxon>Tracheophyta</taxon>
        <taxon>Spermatophyta</taxon>
        <taxon>Magnoliopsida</taxon>
        <taxon>eudicotyledons</taxon>
        <taxon>Gunneridae</taxon>
        <taxon>Pentapetalae</taxon>
        <taxon>rosids</taxon>
        <taxon>fabids</taxon>
        <taxon>Rosales</taxon>
        <taxon>Rosaceae</taxon>
        <taxon>Rosoideae</taxon>
        <taxon>Rosoideae incertae sedis</taxon>
        <taxon>Rosa</taxon>
    </lineage>
</organism>
<evidence type="ECO:0000313" key="3">
    <source>
        <dbReference type="EMBL" id="PRQ44348.1"/>
    </source>
</evidence>
<name>A0A2P6QY29_ROSCH</name>
<dbReference type="Gramene" id="PRQ39080">
    <property type="protein sequence ID" value="PRQ39080"/>
    <property type="gene ID" value="RchiOBHm_Chr4g0421141"/>
</dbReference>
<reference evidence="2 4" key="1">
    <citation type="journal article" date="2018" name="Nat. Genet.">
        <title>The Rosa genome provides new insights in the design of modern roses.</title>
        <authorList>
            <person name="Bendahmane M."/>
        </authorList>
    </citation>
    <scope>NUCLEOTIDE SEQUENCE [LARGE SCALE GENOMIC DNA]</scope>
    <source>
        <strain evidence="4">cv. Old Blush</strain>
    </source>
</reference>
<keyword evidence="4" id="KW-1185">Reference proteome</keyword>